<evidence type="ECO:0000313" key="3">
    <source>
        <dbReference type="Proteomes" id="UP001419268"/>
    </source>
</evidence>
<organism evidence="2 3">
    <name type="scientific">Stephania cephalantha</name>
    <dbReference type="NCBI Taxonomy" id="152367"/>
    <lineage>
        <taxon>Eukaryota</taxon>
        <taxon>Viridiplantae</taxon>
        <taxon>Streptophyta</taxon>
        <taxon>Embryophyta</taxon>
        <taxon>Tracheophyta</taxon>
        <taxon>Spermatophyta</taxon>
        <taxon>Magnoliopsida</taxon>
        <taxon>Ranunculales</taxon>
        <taxon>Menispermaceae</taxon>
        <taxon>Menispermoideae</taxon>
        <taxon>Cissampelideae</taxon>
        <taxon>Stephania</taxon>
    </lineage>
</organism>
<dbReference type="Pfam" id="PF26066">
    <property type="entry name" value="MCM9_N"/>
    <property type="match status" value="1"/>
</dbReference>
<proteinExistence type="predicted"/>
<keyword evidence="3" id="KW-1185">Reference proteome</keyword>
<feature type="domain" description="MCM9 N-terminal" evidence="1">
    <location>
        <begin position="18"/>
        <end position="85"/>
    </location>
</feature>
<evidence type="ECO:0000313" key="2">
    <source>
        <dbReference type="EMBL" id="KAK9088315.1"/>
    </source>
</evidence>
<gene>
    <name evidence="2" type="ORF">Scep_027397</name>
</gene>
<dbReference type="AlphaFoldDB" id="A0AAP0E7V0"/>
<reference evidence="2 3" key="1">
    <citation type="submission" date="2024-01" db="EMBL/GenBank/DDBJ databases">
        <title>Genome assemblies of Stephania.</title>
        <authorList>
            <person name="Yang L."/>
        </authorList>
    </citation>
    <scope>NUCLEOTIDE SEQUENCE [LARGE SCALE GENOMIC DNA]</scope>
    <source>
        <strain evidence="2">JXDWG</strain>
        <tissue evidence="2">Leaf</tissue>
    </source>
</reference>
<comment type="caution">
    <text evidence="2">The sequence shown here is derived from an EMBL/GenBank/DDBJ whole genome shotgun (WGS) entry which is preliminary data.</text>
</comment>
<accession>A0AAP0E7V0</accession>
<protein>
    <recommendedName>
        <fullName evidence="1">MCM9 N-terminal domain-containing protein</fullName>
    </recommendedName>
</protein>
<dbReference type="Proteomes" id="UP001419268">
    <property type="component" value="Unassembled WGS sequence"/>
</dbReference>
<dbReference type="EMBL" id="JBBNAG010000012">
    <property type="protein sequence ID" value="KAK9088315.1"/>
    <property type="molecule type" value="Genomic_DNA"/>
</dbReference>
<name>A0AAP0E7V0_9MAGN</name>
<evidence type="ECO:0000259" key="1">
    <source>
        <dbReference type="Pfam" id="PF26066"/>
    </source>
</evidence>
<sequence length="94" mass="10691">MENPKPKLSITTSMASDRSRAFSEFLIGHHSSHMRSILLSEDPLLHYPLHIDFAEVTEDDQKLAHLLFSNPAEFLPIFNDTCRLSQRRSRGLGA</sequence>
<dbReference type="InterPro" id="IPR058768">
    <property type="entry name" value="MCM9_N"/>
</dbReference>